<feature type="binding site" evidence="3">
    <location>
        <position position="58"/>
    </location>
    <ligand>
        <name>substrate</name>
    </ligand>
</feature>
<dbReference type="Pfam" id="PF00300">
    <property type="entry name" value="His_Phos_1"/>
    <property type="match status" value="1"/>
</dbReference>
<dbReference type="OrthoDB" id="354304at2759"/>
<dbReference type="CDD" id="cd07067">
    <property type="entry name" value="HP_PGM_like"/>
    <property type="match status" value="1"/>
</dbReference>
<dbReference type="PANTHER" id="PTHR46517">
    <property type="entry name" value="FRUCTOSE-2,6-BISPHOSPHATASE TIGAR"/>
    <property type="match status" value="1"/>
</dbReference>
<feature type="binding site" evidence="3">
    <location>
        <begin position="8"/>
        <end position="15"/>
    </location>
    <ligand>
        <name>substrate</name>
    </ligand>
</feature>
<reference evidence="5" key="2">
    <citation type="submission" date="2015-01" db="EMBL/GenBank/DDBJ databases">
        <title>Evolutionary Origins and Diversification of the Mycorrhizal Mutualists.</title>
        <authorList>
            <consortium name="DOE Joint Genome Institute"/>
            <consortium name="Mycorrhizal Genomics Consortium"/>
            <person name="Kohler A."/>
            <person name="Kuo A."/>
            <person name="Nagy L.G."/>
            <person name="Floudas D."/>
            <person name="Copeland A."/>
            <person name="Barry K.W."/>
            <person name="Cichocki N."/>
            <person name="Veneault-Fourrey C."/>
            <person name="LaButti K."/>
            <person name="Lindquist E.A."/>
            <person name="Lipzen A."/>
            <person name="Lundell T."/>
            <person name="Morin E."/>
            <person name="Murat C."/>
            <person name="Riley R."/>
            <person name="Ohm R."/>
            <person name="Sun H."/>
            <person name="Tunlid A."/>
            <person name="Henrissat B."/>
            <person name="Grigoriev I.V."/>
            <person name="Hibbett D.S."/>
            <person name="Martin F."/>
        </authorList>
    </citation>
    <scope>NUCLEOTIDE SEQUENCE [LARGE SCALE GENOMIC DNA]</scope>
    <source>
        <strain evidence="5">h7</strain>
    </source>
</reference>
<evidence type="ECO:0000313" key="4">
    <source>
        <dbReference type="EMBL" id="KIM46823.1"/>
    </source>
</evidence>
<dbReference type="EMBL" id="KN831770">
    <property type="protein sequence ID" value="KIM46823.1"/>
    <property type="molecule type" value="Genomic_DNA"/>
</dbReference>
<keyword evidence="5" id="KW-1185">Reference proteome</keyword>
<dbReference type="InterPro" id="IPR051695">
    <property type="entry name" value="Phosphoglycerate_Mutase"/>
</dbReference>
<dbReference type="Gene3D" id="3.40.50.1240">
    <property type="entry name" value="Phosphoglycerate mutase-like"/>
    <property type="match status" value="1"/>
</dbReference>
<feature type="active site" description="Proton donor/acceptor" evidence="2">
    <location>
        <position position="85"/>
    </location>
</feature>
<dbReference type="AlphaFoldDB" id="A0A0C2YAG1"/>
<accession>A0A0C2YAG1</accession>
<reference evidence="4 5" key="1">
    <citation type="submission" date="2014-04" db="EMBL/GenBank/DDBJ databases">
        <authorList>
            <consortium name="DOE Joint Genome Institute"/>
            <person name="Kuo A."/>
            <person name="Gay G."/>
            <person name="Dore J."/>
            <person name="Kohler A."/>
            <person name="Nagy L.G."/>
            <person name="Floudas D."/>
            <person name="Copeland A."/>
            <person name="Barry K.W."/>
            <person name="Cichocki N."/>
            <person name="Veneault-Fourrey C."/>
            <person name="LaButti K."/>
            <person name="Lindquist E.A."/>
            <person name="Lipzen A."/>
            <person name="Lundell T."/>
            <person name="Morin E."/>
            <person name="Murat C."/>
            <person name="Sun H."/>
            <person name="Tunlid A."/>
            <person name="Henrissat B."/>
            <person name="Grigoriev I.V."/>
            <person name="Hibbett D.S."/>
            <person name="Martin F."/>
            <person name="Nordberg H.P."/>
            <person name="Cantor M.N."/>
            <person name="Hua S.X."/>
        </authorList>
    </citation>
    <scope>NUCLEOTIDE SEQUENCE [LARGE SCALE GENOMIC DNA]</scope>
    <source>
        <strain evidence="5">h7</strain>
    </source>
</reference>
<sequence>MITVTFIRHGESEDNLKAIWAGWKDAPLSDLGRKQANALGEYFSSTPITHMYASPLLRAHATAQFVHQHQPHPKPPLIVNPHLREQHFGVAEGHPWVLHAPEGTPVETLFEQKIFPVLDGRDAKYPEAESLNDLARRAQVAIRECVLPHLPDVPIPKDQYSGVHVALASHGLCIGELIMALIALDPEADKEQTHYGLMNTAWTRVDVRVRDGNHGPVNPENSPALEVRVTHTNHREHLNSLKDLPPAHEEVDGARAEARAFFGGAKVQ</sequence>
<dbReference type="GO" id="GO:0005829">
    <property type="term" value="C:cytosol"/>
    <property type="evidence" value="ECO:0007669"/>
    <property type="project" value="TreeGrafter"/>
</dbReference>
<keyword evidence="1" id="KW-0378">Hydrolase</keyword>
<dbReference type="InterPro" id="IPR029033">
    <property type="entry name" value="His_PPase_superfam"/>
</dbReference>
<dbReference type="GO" id="GO:0004331">
    <property type="term" value="F:fructose-2,6-bisphosphate 2-phosphatase activity"/>
    <property type="evidence" value="ECO:0007669"/>
    <property type="project" value="TreeGrafter"/>
</dbReference>
<evidence type="ECO:0000256" key="2">
    <source>
        <dbReference type="PIRSR" id="PIRSR613078-1"/>
    </source>
</evidence>
<dbReference type="GO" id="GO:0045820">
    <property type="term" value="P:negative regulation of glycolytic process"/>
    <property type="evidence" value="ECO:0007669"/>
    <property type="project" value="TreeGrafter"/>
</dbReference>
<dbReference type="HOGENOM" id="CLU_033323_0_1_1"/>
<evidence type="ECO:0000256" key="3">
    <source>
        <dbReference type="PIRSR" id="PIRSR613078-2"/>
    </source>
</evidence>
<dbReference type="STRING" id="686832.A0A0C2YAG1"/>
<gene>
    <name evidence="4" type="ORF">M413DRAFT_23169</name>
</gene>
<dbReference type="InterPro" id="IPR013078">
    <property type="entry name" value="His_Pase_superF_clade-1"/>
</dbReference>
<evidence type="ECO:0000256" key="1">
    <source>
        <dbReference type="ARBA" id="ARBA00022801"/>
    </source>
</evidence>
<dbReference type="Proteomes" id="UP000053424">
    <property type="component" value="Unassembled WGS sequence"/>
</dbReference>
<evidence type="ECO:0000313" key="5">
    <source>
        <dbReference type="Proteomes" id="UP000053424"/>
    </source>
</evidence>
<dbReference type="SMART" id="SM00855">
    <property type="entry name" value="PGAM"/>
    <property type="match status" value="1"/>
</dbReference>
<dbReference type="GO" id="GO:0043456">
    <property type="term" value="P:regulation of pentose-phosphate shunt"/>
    <property type="evidence" value="ECO:0007669"/>
    <property type="project" value="TreeGrafter"/>
</dbReference>
<protein>
    <recommendedName>
        <fullName evidence="6">Phosphoglycerate mutase-like protein</fullName>
    </recommendedName>
</protein>
<organism evidence="4 5">
    <name type="scientific">Hebeloma cylindrosporum</name>
    <dbReference type="NCBI Taxonomy" id="76867"/>
    <lineage>
        <taxon>Eukaryota</taxon>
        <taxon>Fungi</taxon>
        <taxon>Dikarya</taxon>
        <taxon>Basidiomycota</taxon>
        <taxon>Agaricomycotina</taxon>
        <taxon>Agaricomycetes</taxon>
        <taxon>Agaricomycetidae</taxon>
        <taxon>Agaricales</taxon>
        <taxon>Agaricineae</taxon>
        <taxon>Hymenogastraceae</taxon>
        <taxon>Hebeloma</taxon>
    </lineage>
</organism>
<name>A0A0C2YAG1_HEBCY</name>
<proteinExistence type="predicted"/>
<feature type="active site" description="Tele-phosphohistidine intermediate" evidence="2">
    <location>
        <position position="9"/>
    </location>
</feature>
<dbReference type="PANTHER" id="PTHR46517:SF1">
    <property type="entry name" value="FRUCTOSE-2,6-BISPHOSPHATASE TIGAR"/>
    <property type="match status" value="1"/>
</dbReference>
<evidence type="ECO:0008006" key="6">
    <source>
        <dbReference type="Google" id="ProtNLM"/>
    </source>
</evidence>
<dbReference type="SUPFAM" id="SSF53254">
    <property type="entry name" value="Phosphoglycerate mutase-like"/>
    <property type="match status" value="1"/>
</dbReference>